<gene>
    <name evidence="8" type="primary">dnaA_25</name>
    <name evidence="8" type="ORF">SDC9_53454</name>
</gene>
<evidence type="ECO:0000256" key="4">
    <source>
        <dbReference type="ARBA" id="ARBA00022840"/>
    </source>
</evidence>
<evidence type="ECO:0000259" key="7">
    <source>
        <dbReference type="SMART" id="SM00760"/>
    </source>
</evidence>
<evidence type="ECO:0000256" key="5">
    <source>
        <dbReference type="ARBA" id="ARBA00023121"/>
    </source>
</evidence>
<dbReference type="PANTHER" id="PTHR30050:SF2">
    <property type="entry name" value="CHROMOSOMAL REPLICATION INITIATOR PROTEIN DNAA"/>
    <property type="match status" value="1"/>
</dbReference>
<protein>
    <submittedName>
        <fullName evidence="8">Chromosomal replication initiator protein DnaA</fullName>
    </submittedName>
</protein>
<evidence type="ECO:0000313" key="8">
    <source>
        <dbReference type="EMBL" id="MPM07148.1"/>
    </source>
</evidence>
<dbReference type="Gene3D" id="1.10.8.60">
    <property type="match status" value="1"/>
</dbReference>
<dbReference type="FunFam" id="1.10.1750.10:FF:000002">
    <property type="entry name" value="Chromosomal replication initiator protein DnaA"/>
    <property type="match status" value="1"/>
</dbReference>
<evidence type="ECO:0000256" key="1">
    <source>
        <dbReference type="ARBA" id="ARBA00022490"/>
    </source>
</evidence>
<dbReference type="EMBL" id="VSSQ01001305">
    <property type="protein sequence ID" value="MPM07148.1"/>
    <property type="molecule type" value="Genomic_DNA"/>
</dbReference>
<dbReference type="PROSITE" id="PS01008">
    <property type="entry name" value="DNAA"/>
    <property type="match status" value="1"/>
</dbReference>
<dbReference type="InterPro" id="IPR027417">
    <property type="entry name" value="P-loop_NTPase"/>
</dbReference>
<keyword evidence="5" id="KW-0446">Lipid-binding</keyword>
<dbReference type="InterPro" id="IPR010921">
    <property type="entry name" value="Trp_repressor/repl_initiator"/>
</dbReference>
<keyword evidence="6" id="KW-0238">DNA-binding</keyword>
<keyword evidence="2" id="KW-0235">DNA replication</keyword>
<dbReference type="AlphaFoldDB" id="A0A644WUI3"/>
<dbReference type="FunFam" id="1.10.8.60:FF:000003">
    <property type="entry name" value="Chromosomal replication initiator protein DnaA"/>
    <property type="match status" value="1"/>
</dbReference>
<keyword evidence="3" id="KW-0547">Nucleotide-binding</keyword>
<dbReference type="Gene3D" id="1.10.1750.10">
    <property type="match status" value="1"/>
</dbReference>
<dbReference type="InterPro" id="IPR018312">
    <property type="entry name" value="Chromosome_initiator_DnaA_CS"/>
</dbReference>
<dbReference type="GO" id="GO:0006275">
    <property type="term" value="P:regulation of DNA replication"/>
    <property type="evidence" value="ECO:0007669"/>
    <property type="project" value="InterPro"/>
</dbReference>
<dbReference type="GO" id="GO:0006270">
    <property type="term" value="P:DNA replication initiation"/>
    <property type="evidence" value="ECO:0007669"/>
    <property type="project" value="InterPro"/>
</dbReference>
<evidence type="ECO:0000256" key="3">
    <source>
        <dbReference type="ARBA" id="ARBA00022741"/>
    </source>
</evidence>
<dbReference type="GO" id="GO:0005886">
    <property type="term" value="C:plasma membrane"/>
    <property type="evidence" value="ECO:0007669"/>
    <property type="project" value="TreeGrafter"/>
</dbReference>
<dbReference type="GO" id="GO:0008289">
    <property type="term" value="F:lipid binding"/>
    <property type="evidence" value="ECO:0007669"/>
    <property type="project" value="UniProtKB-KW"/>
</dbReference>
<keyword evidence="4" id="KW-0067">ATP-binding</keyword>
<dbReference type="CDD" id="cd06571">
    <property type="entry name" value="Bac_DnaA_C"/>
    <property type="match status" value="1"/>
</dbReference>
<reference evidence="8" key="1">
    <citation type="submission" date="2019-08" db="EMBL/GenBank/DDBJ databases">
        <authorList>
            <person name="Kucharzyk K."/>
            <person name="Murdoch R.W."/>
            <person name="Higgins S."/>
            <person name="Loffler F."/>
        </authorList>
    </citation>
    <scope>NUCLEOTIDE SEQUENCE</scope>
</reference>
<dbReference type="PANTHER" id="PTHR30050">
    <property type="entry name" value="CHROMOSOMAL REPLICATION INITIATOR PROTEIN DNAA"/>
    <property type="match status" value="1"/>
</dbReference>
<sequence>MGLITDIQAPDFETRIAILRKKAQMENIEVSNEVTTYIAKNIKSNIRELEGALTRVIAYSSLTNRNISFELAVEALKDIITTTKTEEITVNRIKEKIATVFDLKMEDFNSKKRTRSIAYPRQIAMYLSRELTDLSLPKIGEEFGGRDHTTVIHAHDKIIKDIQANEEIKMKIDKIISDLKG</sequence>
<organism evidence="8">
    <name type="scientific">bioreactor metagenome</name>
    <dbReference type="NCBI Taxonomy" id="1076179"/>
    <lineage>
        <taxon>unclassified sequences</taxon>
        <taxon>metagenomes</taxon>
        <taxon>ecological metagenomes</taxon>
    </lineage>
</organism>
<dbReference type="Pfam" id="PF08299">
    <property type="entry name" value="Bac_DnaA_C"/>
    <property type="match status" value="1"/>
</dbReference>
<evidence type="ECO:0000256" key="6">
    <source>
        <dbReference type="ARBA" id="ARBA00023125"/>
    </source>
</evidence>
<name>A0A644WUI3_9ZZZZ</name>
<dbReference type="GO" id="GO:0003688">
    <property type="term" value="F:DNA replication origin binding"/>
    <property type="evidence" value="ECO:0007669"/>
    <property type="project" value="InterPro"/>
</dbReference>
<comment type="caution">
    <text evidence="8">The sequence shown here is derived from an EMBL/GenBank/DDBJ whole genome shotgun (WGS) entry which is preliminary data.</text>
</comment>
<evidence type="ECO:0000256" key="2">
    <source>
        <dbReference type="ARBA" id="ARBA00022705"/>
    </source>
</evidence>
<dbReference type="GO" id="GO:0005524">
    <property type="term" value="F:ATP binding"/>
    <property type="evidence" value="ECO:0007669"/>
    <property type="project" value="UniProtKB-KW"/>
</dbReference>
<dbReference type="SUPFAM" id="SSF48295">
    <property type="entry name" value="TrpR-like"/>
    <property type="match status" value="1"/>
</dbReference>
<accession>A0A644WUI3</accession>
<dbReference type="InterPro" id="IPR013159">
    <property type="entry name" value="DnaA_C"/>
</dbReference>
<feature type="domain" description="Chromosomal replication initiator DnaA C-terminal" evidence="7">
    <location>
        <begin position="89"/>
        <end position="158"/>
    </location>
</feature>
<keyword evidence="1" id="KW-0963">Cytoplasm</keyword>
<dbReference type="SMART" id="SM00760">
    <property type="entry name" value="Bac_DnaA_C"/>
    <property type="match status" value="1"/>
</dbReference>
<dbReference type="SUPFAM" id="SSF52540">
    <property type="entry name" value="P-loop containing nucleoside triphosphate hydrolases"/>
    <property type="match status" value="1"/>
</dbReference>
<proteinExistence type="predicted"/>